<feature type="compositionally biased region" description="Basic and acidic residues" evidence="1">
    <location>
        <begin position="321"/>
        <end position="345"/>
    </location>
</feature>
<gene>
    <name evidence="2" type="ORF">AK812_SmicGene4477</name>
</gene>
<organism evidence="2 3">
    <name type="scientific">Symbiodinium microadriaticum</name>
    <name type="common">Dinoflagellate</name>
    <name type="synonym">Zooxanthella microadriatica</name>
    <dbReference type="NCBI Taxonomy" id="2951"/>
    <lineage>
        <taxon>Eukaryota</taxon>
        <taxon>Sar</taxon>
        <taxon>Alveolata</taxon>
        <taxon>Dinophyceae</taxon>
        <taxon>Suessiales</taxon>
        <taxon>Symbiodiniaceae</taxon>
        <taxon>Symbiodinium</taxon>
    </lineage>
</organism>
<accession>A0A1Q9EVZ6</accession>
<feature type="region of interest" description="Disordered" evidence="1">
    <location>
        <begin position="310"/>
        <end position="380"/>
    </location>
</feature>
<comment type="caution">
    <text evidence="2">The sequence shown here is derived from an EMBL/GenBank/DDBJ whole genome shotgun (WGS) entry which is preliminary data.</text>
</comment>
<evidence type="ECO:0000313" key="2">
    <source>
        <dbReference type="EMBL" id="OLQ11591.1"/>
    </source>
</evidence>
<keyword evidence="3" id="KW-1185">Reference proteome</keyword>
<name>A0A1Q9EVZ6_SYMMI</name>
<dbReference type="OrthoDB" id="10280831at2759"/>
<feature type="compositionally biased region" description="Basic and acidic residues" evidence="1">
    <location>
        <begin position="79"/>
        <end position="91"/>
    </location>
</feature>
<sequence>MGARHPSAKGMAVKGMKGRMVITVIAPVAAAGVDMAFVTRAALAPASTKSKSPCLKKKKETKKRKLSSSSSSSSSPAEKASKADRKAEANQTEDRLMAEMHKMRAELARRTAEPTTPKRLIPGLWDTGNVAPKVKAEFCRSGGRGCSQVCRQESWVLILYANFWFLRAVMAVMMDGASLAELAQLTVVSKAEPIRPPFLKPPRTVRQDHVFYDEHFPDVPEDAASGQTCLLRAVRLNEPEGDHMKPDLETNAGTEGRCETHVWTASMSPLRCGGGSIGLGGLMEGIMQQLMPMITQLIQKAIAEAMGRGLDNESVQSPTKGEAKGEPRAKRQRGGDKSNKRKTPEEPGTTPNVNDVPRAPGPRGKGKGGTPQVSRKESERFELRGQDWDCPLVAHSSIGVQLDELQHGQTLEAVVLAPKQDLQKVSTILRGTSKPYRVMLVELNKDGKQRVPGRLGNTLTFRQANVDTLFSSGKEAPRYAGTRATAVKVAPIDTVVITIRVPADFCAADKWKTFRANPTKAMATWAAEQKVVLMDSWGWLEETAHKQSRQLFAKARLATKEVTSLLAASGCNGVFLDPPRQVQWLARGPEEPDAAYLERGLRMADTGAQTTSRLTVLNQAFTEVVLIHHRRKGQKQKPITPKESPLDSKLTRVQQPAAQDDTGKEISAGQSRALSQRQIPDKCKLVEAAKVCKVCGPFPEEPRLAPARKEGHCRAGCTSTTPFFPRPEGFHRENHHPRVTPKEWMLLLQKQCRESMIAKRYKRAQLNTLEKDQLRPIYFEAARKALEEEPSLPSSPTEEAMMADHQVSIASFQEVDIHRQSAVGFANLWRQKHLHVSLGVPVQSDAARSVVGVVAWPMQEAIAHAIAVYGGLFVVLGDFNCTQQEGALSTSLMCGAACSADDSCDGPPMATNPVGTRRIDFAAMHPDLVARREHTFRLASISTVALFAMTKTLGAINHRGVGFSRDYRPISTSKRPLASQLQHRPWDRCLFNRTAGSLRRTRHLALPHLDLENPELAAAMLEPVLTAHHDAHPRRCLERWRQKVTTSVEDAVTWVKHRAEQEFRLQSNSPLKEAEAYAVHPVTANAAQLVAGFLKTMAHHIAARMRRPRPEAIHRSDRFDQAAGLTCSQRKCHLVTDTHECPWRLLATARGYEVVSSLKFLGIELDLTTAALPLLSCALKSCRSGFGMLETCFQSGCANQGDSALFWAAGVAQPTAEALNHIRMKIVASLSGALTQEAPRILIGQVLGWTLDVHWMADRSALAYLLRTLTSPQEWLEDIAIAKLNEPRTSDFPAAAHALQCFHWQLEPGNRCITRTHDEHRRRVFRIGVDSPSVLKQWLIEEYKLTTTTSCGRVLHKLHRNTPGLAVGLDLPKPCSRVRFAFEGHRKAYMQARRCGTATRSIGHWRYWVALPGKAPW</sequence>
<feature type="compositionally biased region" description="Basic residues" evidence="1">
    <location>
        <begin position="54"/>
        <end position="66"/>
    </location>
</feature>
<feature type="region of interest" description="Disordered" evidence="1">
    <location>
        <begin position="629"/>
        <end position="674"/>
    </location>
</feature>
<evidence type="ECO:0000313" key="3">
    <source>
        <dbReference type="Proteomes" id="UP000186817"/>
    </source>
</evidence>
<protein>
    <submittedName>
        <fullName evidence="2">Uncharacterized protein</fullName>
    </submittedName>
</protein>
<feature type="region of interest" description="Disordered" evidence="1">
    <location>
        <begin position="45"/>
        <end position="91"/>
    </location>
</feature>
<dbReference type="Proteomes" id="UP000186817">
    <property type="component" value="Unassembled WGS sequence"/>
</dbReference>
<evidence type="ECO:0000256" key="1">
    <source>
        <dbReference type="SAM" id="MobiDB-lite"/>
    </source>
</evidence>
<feature type="compositionally biased region" description="Low complexity" evidence="1">
    <location>
        <begin position="67"/>
        <end position="78"/>
    </location>
</feature>
<proteinExistence type="predicted"/>
<dbReference type="EMBL" id="LSRX01000056">
    <property type="protein sequence ID" value="OLQ11591.1"/>
    <property type="molecule type" value="Genomic_DNA"/>
</dbReference>
<reference evidence="2 3" key="1">
    <citation type="submission" date="2016-02" db="EMBL/GenBank/DDBJ databases">
        <title>Genome analysis of coral dinoflagellate symbionts highlights evolutionary adaptations to a symbiotic lifestyle.</title>
        <authorList>
            <person name="Aranda M."/>
            <person name="Li Y."/>
            <person name="Liew Y.J."/>
            <person name="Baumgarten S."/>
            <person name="Simakov O."/>
            <person name="Wilson M."/>
            <person name="Piel J."/>
            <person name="Ashoor H."/>
            <person name="Bougouffa S."/>
            <person name="Bajic V.B."/>
            <person name="Ryu T."/>
            <person name="Ravasi T."/>
            <person name="Bayer T."/>
            <person name="Micklem G."/>
            <person name="Kim H."/>
            <person name="Bhak J."/>
            <person name="Lajeunesse T.C."/>
            <person name="Voolstra C.R."/>
        </authorList>
    </citation>
    <scope>NUCLEOTIDE SEQUENCE [LARGE SCALE GENOMIC DNA]</scope>
    <source>
        <strain evidence="2 3">CCMP2467</strain>
    </source>
</reference>